<dbReference type="AlphaFoldDB" id="A0A939FR72"/>
<organism evidence="3 4">
    <name type="scientific">Streptomyces triculaminicus</name>
    <dbReference type="NCBI Taxonomy" id="2816232"/>
    <lineage>
        <taxon>Bacteria</taxon>
        <taxon>Bacillati</taxon>
        <taxon>Actinomycetota</taxon>
        <taxon>Actinomycetes</taxon>
        <taxon>Kitasatosporales</taxon>
        <taxon>Streptomycetaceae</taxon>
        <taxon>Streptomyces</taxon>
    </lineage>
</organism>
<feature type="region of interest" description="Disordered" evidence="1">
    <location>
        <begin position="142"/>
        <end position="167"/>
    </location>
</feature>
<comment type="caution">
    <text evidence="3">The sequence shown here is derived from an EMBL/GenBank/DDBJ whole genome shotgun (WGS) entry which is preliminary data.</text>
</comment>
<feature type="compositionally biased region" description="Basic and acidic residues" evidence="1">
    <location>
        <begin position="44"/>
        <end position="58"/>
    </location>
</feature>
<keyword evidence="2" id="KW-0732">Signal</keyword>
<feature type="chain" id="PRO_5036760405" description="Secreted protein" evidence="2">
    <location>
        <begin position="22"/>
        <end position="307"/>
    </location>
</feature>
<evidence type="ECO:0000313" key="3">
    <source>
        <dbReference type="EMBL" id="MBO0654547.1"/>
    </source>
</evidence>
<accession>A0A939FR72</accession>
<proteinExistence type="predicted"/>
<gene>
    <name evidence="3" type="ORF">J1792_17690</name>
</gene>
<dbReference type="EMBL" id="JAFMOF010000002">
    <property type="protein sequence ID" value="MBO0654547.1"/>
    <property type="molecule type" value="Genomic_DNA"/>
</dbReference>
<sequence>MGRLPRPVLVTVLVAPVVAGAAALAAYTAPEEAAEPPPTPPLRTVREPRELTGTEKDTLHSAEQILLRDCMREKGFEYRPVPREPVPDAREFPYVIEDADWASRHGYGTDIERRMSEVRTNDPNQRYFRSLPADQRAKALAAANGTQPQGLTATGPDGVKLTRSPQGCRSEAERTLYRDLGAWFQARATRDALRPMRIREVTSDAEYAPATQAWARCMRQAGHDYADPAALRRSLPPPERPLPRTQEVALALAEANCAHTSGLAETAKRLDRKHDAQLRGRYASDVNTASRLQLEALPRAREIVRAG</sequence>
<feature type="region of interest" description="Disordered" evidence="1">
    <location>
        <begin position="29"/>
        <end position="58"/>
    </location>
</feature>
<protein>
    <recommendedName>
        <fullName evidence="5">Secreted protein</fullName>
    </recommendedName>
</protein>
<name>A0A939FR72_9ACTN</name>
<reference evidence="3" key="1">
    <citation type="submission" date="2021-03" db="EMBL/GenBank/DDBJ databases">
        <title>Streptomyces strains.</title>
        <authorList>
            <person name="Lund M.B."/>
            <person name="Toerring T."/>
        </authorList>
    </citation>
    <scope>NUCLEOTIDE SEQUENCE</scope>
    <source>
        <strain evidence="3">JCM 4242</strain>
    </source>
</reference>
<keyword evidence="4" id="KW-1185">Reference proteome</keyword>
<dbReference type="RefSeq" id="WP_207247668.1">
    <property type="nucleotide sequence ID" value="NZ_JAFMOF010000002.1"/>
</dbReference>
<evidence type="ECO:0008006" key="5">
    <source>
        <dbReference type="Google" id="ProtNLM"/>
    </source>
</evidence>
<evidence type="ECO:0000313" key="4">
    <source>
        <dbReference type="Proteomes" id="UP000664781"/>
    </source>
</evidence>
<feature type="signal peptide" evidence="2">
    <location>
        <begin position="1"/>
        <end position="21"/>
    </location>
</feature>
<evidence type="ECO:0000256" key="1">
    <source>
        <dbReference type="SAM" id="MobiDB-lite"/>
    </source>
</evidence>
<evidence type="ECO:0000256" key="2">
    <source>
        <dbReference type="SAM" id="SignalP"/>
    </source>
</evidence>
<dbReference type="Proteomes" id="UP000664781">
    <property type="component" value="Unassembled WGS sequence"/>
</dbReference>